<reference evidence="2 3" key="1">
    <citation type="submission" date="2016-07" db="EMBL/GenBank/DDBJ databases">
        <title>Complete genome sequence of Altererythrobacter dongtanensis KCTC 22672, a type strain with esterase isolated from tidal flat.</title>
        <authorList>
            <person name="Cheng H."/>
            <person name="Wu Y.-H."/>
            <person name="Zhou P."/>
            <person name="Huo Y.-Y."/>
            <person name="Wang C.-S."/>
            <person name="Xu X.-W."/>
        </authorList>
    </citation>
    <scope>NUCLEOTIDE SEQUENCE [LARGE SCALE GENOMIC DNA]</scope>
    <source>
        <strain evidence="2 3">KCTC 22672</strain>
    </source>
</reference>
<dbReference type="STRING" id="692370.A6F68_00025"/>
<feature type="chain" id="PRO_5008533858" evidence="1">
    <location>
        <begin position="37"/>
        <end position="114"/>
    </location>
</feature>
<dbReference type="InterPro" id="IPR058067">
    <property type="entry name" value="CC_3452-like"/>
</dbReference>
<organism evidence="2 3">
    <name type="scientific">Tsuneonella dongtanensis</name>
    <dbReference type="NCBI Taxonomy" id="692370"/>
    <lineage>
        <taxon>Bacteria</taxon>
        <taxon>Pseudomonadati</taxon>
        <taxon>Pseudomonadota</taxon>
        <taxon>Alphaproteobacteria</taxon>
        <taxon>Sphingomonadales</taxon>
        <taxon>Erythrobacteraceae</taxon>
        <taxon>Tsuneonella</taxon>
    </lineage>
</organism>
<sequence length="114" mass="11683">MTLTLPSSFKPAAVVAALAYTTLTFGVALTPSPAEAASVPFYRAEVTTVAEGKARPIASGMVWKCTETVCTAGEASSRPAIVCARLAKEVGPLTAFTAGGKAFEAEELARCNGK</sequence>
<name>A0A1B2A8X0_9SPHN</name>
<dbReference type="OrthoDB" id="7594837at2"/>
<protein>
    <submittedName>
        <fullName evidence="2">Uncharacterized protein</fullName>
    </submittedName>
</protein>
<evidence type="ECO:0000256" key="1">
    <source>
        <dbReference type="SAM" id="SignalP"/>
    </source>
</evidence>
<keyword evidence="1" id="KW-0732">Signal</keyword>
<dbReference type="EMBL" id="CP016591">
    <property type="protein sequence ID" value="ANY18561.1"/>
    <property type="molecule type" value="Genomic_DNA"/>
</dbReference>
<evidence type="ECO:0000313" key="3">
    <source>
        <dbReference type="Proteomes" id="UP000092932"/>
    </source>
</evidence>
<evidence type="ECO:0000313" key="2">
    <source>
        <dbReference type="EMBL" id="ANY18561.1"/>
    </source>
</evidence>
<dbReference type="Proteomes" id="UP000092932">
    <property type="component" value="Chromosome"/>
</dbReference>
<dbReference type="Pfam" id="PF26624">
    <property type="entry name" value="DUF8200"/>
    <property type="match status" value="1"/>
</dbReference>
<proteinExistence type="predicted"/>
<dbReference type="InterPro" id="IPR058513">
    <property type="entry name" value="DUF8200"/>
</dbReference>
<feature type="signal peptide" evidence="1">
    <location>
        <begin position="1"/>
        <end position="36"/>
    </location>
</feature>
<dbReference type="RefSeq" id="WP_067681741.1">
    <property type="nucleotide sequence ID" value="NZ_CP016591.1"/>
</dbReference>
<dbReference type="NCBIfam" id="NF047636">
    <property type="entry name" value="CC_3452_fam"/>
    <property type="match status" value="1"/>
</dbReference>
<accession>A0A1B2A8X0</accession>
<dbReference type="KEGG" id="ado:A6F68_00025"/>
<dbReference type="AlphaFoldDB" id="A0A1B2A8X0"/>
<keyword evidence="3" id="KW-1185">Reference proteome</keyword>
<gene>
    <name evidence="2" type="ORF">A6F68_00025</name>
</gene>